<protein>
    <submittedName>
        <fullName evidence="2">Uncharacterized protein</fullName>
    </submittedName>
</protein>
<feature type="region of interest" description="Disordered" evidence="1">
    <location>
        <begin position="36"/>
        <end position="56"/>
    </location>
</feature>
<feature type="compositionally biased region" description="Basic and acidic residues" evidence="1">
    <location>
        <begin position="7"/>
        <end position="19"/>
    </location>
</feature>
<dbReference type="EMBL" id="LN885086">
    <property type="protein sequence ID" value="CUQ66002.1"/>
    <property type="molecule type" value="Genomic_DNA"/>
</dbReference>
<gene>
    <name evidence="2" type="ORF">NITINOP_1027</name>
</gene>
<name>A0A0S4KWL1_9BACT</name>
<dbReference type="AlphaFoldDB" id="A0A0S4KWL1"/>
<dbReference type="KEGG" id="nio:NITINOP_1027"/>
<accession>A0A0S4KWL1</accession>
<organism evidence="2 3">
    <name type="scientific">Candidatus Nitrospira inopinata</name>
    <dbReference type="NCBI Taxonomy" id="1715989"/>
    <lineage>
        <taxon>Bacteria</taxon>
        <taxon>Pseudomonadati</taxon>
        <taxon>Nitrospirota</taxon>
        <taxon>Nitrospiria</taxon>
        <taxon>Nitrospirales</taxon>
        <taxon>Nitrospiraceae</taxon>
        <taxon>Nitrospira</taxon>
    </lineage>
</organism>
<dbReference type="Proteomes" id="UP000066284">
    <property type="component" value="Chromosome 1"/>
</dbReference>
<sequence length="56" mass="6567">MNFGWDSDLKKKGLRRNGENVDSACRRWMGFRPEEKGIKTIDQEQTHYKEPDGIPT</sequence>
<feature type="region of interest" description="Disordered" evidence="1">
    <location>
        <begin position="1"/>
        <end position="20"/>
    </location>
</feature>
<evidence type="ECO:0000256" key="1">
    <source>
        <dbReference type="SAM" id="MobiDB-lite"/>
    </source>
</evidence>
<evidence type="ECO:0000313" key="2">
    <source>
        <dbReference type="EMBL" id="CUQ66002.1"/>
    </source>
</evidence>
<keyword evidence="3" id="KW-1185">Reference proteome</keyword>
<evidence type="ECO:0000313" key="3">
    <source>
        <dbReference type="Proteomes" id="UP000066284"/>
    </source>
</evidence>
<proteinExistence type="predicted"/>
<reference evidence="3" key="1">
    <citation type="submission" date="2015-09" db="EMBL/GenBank/DDBJ databases">
        <authorList>
            <person name="Daims H."/>
        </authorList>
    </citation>
    <scope>NUCLEOTIDE SEQUENCE [LARGE SCALE GENOMIC DNA]</scope>
</reference>